<dbReference type="OrthoDB" id="8371972at2"/>
<dbReference type="AlphaFoldDB" id="A0A101KWD1"/>
<dbReference type="EMBL" id="LPWA01000035">
    <property type="protein sequence ID" value="KUM28209.1"/>
    <property type="molecule type" value="Genomic_DNA"/>
</dbReference>
<proteinExistence type="predicted"/>
<name>A0A101KWD1_RHILI</name>
<protein>
    <submittedName>
        <fullName evidence="1">Uncharacterized protein</fullName>
    </submittedName>
</protein>
<organism evidence="1 2">
    <name type="scientific">Rhizobium loti</name>
    <name type="common">Mesorhizobium loti</name>
    <dbReference type="NCBI Taxonomy" id="381"/>
    <lineage>
        <taxon>Bacteria</taxon>
        <taxon>Pseudomonadati</taxon>
        <taxon>Pseudomonadota</taxon>
        <taxon>Alphaproteobacteria</taxon>
        <taxon>Hyphomicrobiales</taxon>
        <taxon>Phyllobacteriaceae</taxon>
        <taxon>Mesorhizobium</taxon>
    </lineage>
</organism>
<gene>
    <name evidence="1" type="ORF">AU467_12855</name>
</gene>
<accession>A0A101KWD1</accession>
<reference evidence="1 2" key="1">
    <citation type="submission" date="2015-12" db="EMBL/GenBank/DDBJ databases">
        <title>Draft genome sequence of Mesorhizobium sp. UFLA 01-765, a multitolerant efficient symbiont and plant-growth promoting strain isolated from Zn-mining soil using Leucaena leucocephala as a trap plant.</title>
        <authorList>
            <person name="Rangel W.M."/>
            <person name="Thijs S."/>
            <person name="Longatti S.M."/>
            <person name="Moreira F.M."/>
            <person name="Weyens N."/>
            <person name="Vangronsveld J."/>
            <person name="Van Hamme J.D."/>
            <person name="Bottos E.M."/>
            <person name="Rineau F."/>
        </authorList>
    </citation>
    <scope>NUCLEOTIDE SEQUENCE [LARGE SCALE GENOMIC DNA]</scope>
    <source>
        <strain evidence="1 2">UFLA 01-765</strain>
    </source>
</reference>
<evidence type="ECO:0000313" key="2">
    <source>
        <dbReference type="Proteomes" id="UP000053176"/>
    </source>
</evidence>
<evidence type="ECO:0000313" key="1">
    <source>
        <dbReference type="EMBL" id="KUM28209.1"/>
    </source>
</evidence>
<sequence length="80" mass="9227">MEEVTSEQIYGLLKRVDQQLGELSKDFSEVKSELGSIRGHIIATEHDLKNIYRVMTRQNASLERIERRLVSNQSAEAQRP</sequence>
<dbReference type="Proteomes" id="UP000053176">
    <property type="component" value="Unassembled WGS sequence"/>
</dbReference>
<comment type="caution">
    <text evidence="1">The sequence shown here is derived from an EMBL/GenBank/DDBJ whole genome shotgun (WGS) entry which is preliminary data.</text>
</comment>